<name>A0A1Y2BZA5_9FUNG</name>
<feature type="compositionally biased region" description="Basic and acidic residues" evidence="1">
    <location>
        <begin position="394"/>
        <end position="423"/>
    </location>
</feature>
<dbReference type="AlphaFoldDB" id="A0A1Y2BZA5"/>
<accession>A0A1Y2BZA5</accession>
<evidence type="ECO:0000313" key="3">
    <source>
        <dbReference type="Proteomes" id="UP000193642"/>
    </source>
</evidence>
<feature type="region of interest" description="Disordered" evidence="1">
    <location>
        <begin position="241"/>
        <end position="264"/>
    </location>
</feature>
<feature type="compositionally biased region" description="Low complexity" evidence="1">
    <location>
        <begin position="249"/>
        <end position="261"/>
    </location>
</feature>
<feature type="region of interest" description="Disordered" evidence="1">
    <location>
        <begin position="168"/>
        <end position="191"/>
    </location>
</feature>
<proteinExistence type="predicted"/>
<sequence length="946" mass="106057">MKEPGTKSSVSILWIVQGFYFLEVCHTQSMKAIGYVIKSDSGGSRYNQDESRASVIDYLFDRETLTDGMEVPMTSIQFDPLAFLPKSSQNWIKDTMTVFEGDKSAPIKRLGDQESDILKQIESLKKTWKGDKSVFDGIFETQVLEKDAPTNADNQLKALSSQFQTWLASTNSPKSKKEPIPKPTYKKEKAKADIEEEDVDMANVLKALYKSATKGSVSSARLLRKLVSIDEELVANEGAKSEITKDSKQLTQKQSSSSSKSVWIEQEQLVPPPEILKSESIGKNLLRVSQVFLFNLMNQEPAPKSIFLSQTQEKDSFIAPEVAKLRDTFYKASSDGGDSIRKFMSTVFTGVEENQQKTDASNAEATQQPVNSIWIEQEPLAATEPPKTDQFLAPKEHLQNEEVKEKESTNTDKPMPEKNEATSKTKRSIWVDQEPVIPLLQNLKTHANSGDDIASGLLKKFFQALTVGQTADPSVRAADKVFGGYFVKASESTKSDTREPIEVFYDYLKSFKNEETVKTLLTSIADNIKADKKRPEMNEYDRKSIFVDTFSEAQSSSGGALGDFLTYLYRAASSVGSSSSNSIFTSQPKTQEVSKEAEKFENLMADISRFFVGKSNPSLEDQIAEGVKAIKNQLNPKSESIFVNQNKNPSSQESTIFTDGKKQILAEESPIFGNGNQVDSENHNEDRFSNWIESLKVQEFLKRMGTKNNQRAKAFNSQPTPKVQSQGKTIVGETINSILWRSFGSWPIDSDDFEKFKDVLGKLSSYFVHSEENPTFEERRQQPQQEVFETEPEPRCATDPFLNGGFENGKFTHWNVVREPGSEGGIQVSRTGQLSSGVLFKSNAPMAVFDNEGAGSYVLYRDFVPAEGDFLVFEWQVMNSAATYDIQNDIYSSRVAPNQQFSVELVDSRFDDWFDETGWNARLATIVSPKRRKIWMEMVGNVSALI</sequence>
<reference evidence="2 3" key="1">
    <citation type="submission" date="2016-07" db="EMBL/GenBank/DDBJ databases">
        <title>Pervasive Adenine N6-methylation of Active Genes in Fungi.</title>
        <authorList>
            <consortium name="DOE Joint Genome Institute"/>
            <person name="Mondo S.J."/>
            <person name="Dannebaum R.O."/>
            <person name="Kuo R.C."/>
            <person name="Labutti K."/>
            <person name="Haridas S."/>
            <person name="Kuo A."/>
            <person name="Salamov A."/>
            <person name="Ahrendt S.R."/>
            <person name="Lipzen A."/>
            <person name="Sullivan W."/>
            <person name="Andreopoulos W.B."/>
            <person name="Clum A."/>
            <person name="Lindquist E."/>
            <person name="Daum C."/>
            <person name="Ramamoorthy G.K."/>
            <person name="Gryganskyi A."/>
            <person name="Culley D."/>
            <person name="Magnuson J.K."/>
            <person name="James T.Y."/>
            <person name="O'Malley M.A."/>
            <person name="Stajich J.E."/>
            <person name="Spatafora J.W."/>
            <person name="Visel A."/>
            <person name="Grigoriev I.V."/>
        </authorList>
    </citation>
    <scope>NUCLEOTIDE SEQUENCE [LARGE SCALE GENOMIC DNA]</scope>
    <source>
        <strain evidence="2 3">JEL800</strain>
    </source>
</reference>
<keyword evidence="3" id="KW-1185">Reference proteome</keyword>
<organism evidence="2 3">
    <name type="scientific">Rhizoclosmatium globosum</name>
    <dbReference type="NCBI Taxonomy" id="329046"/>
    <lineage>
        <taxon>Eukaryota</taxon>
        <taxon>Fungi</taxon>
        <taxon>Fungi incertae sedis</taxon>
        <taxon>Chytridiomycota</taxon>
        <taxon>Chytridiomycota incertae sedis</taxon>
        <taxon>Chytridiomycetes</taxon>
        <taxon>Chytridiales</taxon>
        <taxon>Chytriomycetaceae</taxon>
        <taxon>Rhizoclosmatium</taxon>
    </lineage>
</organism>
<evidence type="ECO:0000313" key="2">
    <source>
        <dbReference type="EMBL" id="ORY40099.1"/>
    </source>
</evidence>
<feature type="region of interest" description="Disordered" evidence="1">
    <location>
        <begin position="393"/>
        <end position="427"/>
    </location>
</feature>
<protein>
    <submittedName>
        <fullName evidence="2">Uncharacterized protein</fullName>
    </submittedName>
</protein>
<dbReference type="Proteomes" id="UP000193642">
    <property type="component" value="Unassembled WGS sequence"/>
</dbReference>
<evidence type="ECO:0000256" key="1">
    <source>
        <dbReference type="SAM" id="MobiDB-lite"/>
    </source>
</evidence>
<feature type="compositionally biased region" description="Basic and acidic residues" evidence="1">
    <location>
        <begin position="175"/>
        <end position="191"/>
    </location>
</feature>
<gene>
    <name evidence="2" type="ORF">BCR33DRAFT_740394</name>
</gene>
<dbReference type="EMBL" id="MCGO01000036">
    <property type="protein sequence ID" value="ORY40099.1"/>
    <property type="molecule type" value="Genomic_DNA"/>
</dbReference>
<comment type="caution">
    <text evidence="2">The sequence shown here is derived from an EMBL/GenBank/DDBJ whole genome shotgun (WGS) entry which is preliminary data.</text>
</comment>
<dbReference type="OrthoDB" id="2157494at2759"/>